<dbReference type="AlphaFoldDB" id="Q46CC0"/>
<name>Q46CC0_METBF</name>
<dbReference type="HOGENOM" id="CLU_071221_0_0_2"/>
<dbReference type="PaxDb" id="269797-Mbar_A1520"/>
<dbReference type="eggNOG" id="arCOG03372">
    <property type="taxonomic scope" value="Archaea"/>
</dbReference>
<dbReference type="OrthoDB" id="136081at2157"/>
<dbReference type="EMBL" id="CP000099">
    <property type="protein sequence ID" value="AAZ70472.1"/>
    <property type="molecule type" value="Genomic_DNA"/>
</dbReference>
<sequence length="345" mass="38496">MLFLCVSLSCSASAGDSKLNDSKYNGLSDPSIQEFANDSSFIAYRGILPETVDQAWENSIANCWLNLTLMGPFYSELDNSINSVATNNKIIIIELSPSYKEEMNDSRINKIYQNITNYCEQQEGISDIPVVFMWAQVKEDFSLSDYGPESFEEAKKLFPGFITARGTMPEIHQEEEKSEWVDLLTEYSRSSSRPAGINPYLTTFGGPVNSFGAHIHGYLIVGFEESTAGKVNESVIDEIYQVIDEHFKKKGISDVPVVFTFIRITDDLAPANESYIDDETVAIKDKDGNYIDVSKNEIDINKDGNLTIKDNKTKQKTNGTTNQTSGFTSIMVILGILLLSVINRL</sequence>
<reference evidence="1" key="1">
    <citation type="submission" date="2006-06" db="EMBL/GenBank/DDBJ databases">
        <title>Complete sequence of chromosome 1 of Methanosarcina barkeri str. fusaro.</title>
        <authorList>
            <person name="Copeland A."/>
            <person name="Lucas S."/>
            <person name="Lapidus A."/>
            <person name="Barry K."/>
            <person name="Detter J.C."/>
            <person name="Glavina T."/>
            <person name="Hammon N."/>
            <person name="Israni S."/>
            <person name="Pitluck S."/>
            <person name="Goodwin L.A."/>
            <person name="Saunders E.H."/>
            <person name="Schmutz J."/>
            <person name="Larimer F."/>
            <person name="Land M."/>
            <person name="Anderson I."/>
            <person name="Richardson P."/>
        </authorList>
    </citation>
    <scope>NUCLEOTIDE SEQUENCE</scope>
    <source>
        <strain evidence="1">Fusaro</strain>
    </source>
</reference>
<evidence type="ECO:0000313" key="1">
    <source>
        <dbReference type="EMBL" id="AAZ70472.1"/>
    </source>
</evidence>
<organism evidence="1">
    <name type="scientific">Methanosarcina barkeri (strain Fusaro / DSM 804)</name>
    <dbReference type="NCBI Taxonomy" id="269797"/>
    <lineage>
        <taxon>Archaea</taxon>
        <taxon>Methanobacteriati</taxon>
        <taxon>Methanobacteriota</taxon>
        <taxon>Stenosarchaea group</taxon>
        <taxon>Methanomicrobia</taxon>
        <taxon>Methanosarcinales</taxon>
        <taxon>Methanosarcinaceae</taxon>
        <taxon>Methanosarcina</taxon>
    </lineage>
</organism>
<protein>
    <submittedName>
        <fullName evidence="1">Uncharacterized protein</fullName>
    </submittedName>
</protein>
<gene>
    <name evidence="1" type="ordered locus">Mbar_A1520</name>
</gene>
<dbReference type="KEGG" id="mba:Mbar_A1520"/>
<accession>Q46CC0</accession>
<proteinExistence type="predicted"/>